<evidence type="ECO:0000259" key="1">
    <source>
        <dbReference type="Pfam" id="PF03435"/>
    </source>
</evidence>
<dbReference type="Pfam" id="PF16653">
    <property type="entry name" value="Sacchrp_dh_C"/>
    <property type="match status" value="1"/>
</dbReference>
<feature type="domain" description="Saccharopine dehydrogenase-like C-terminal" evidence="2">
    <location>
        <begin position="160"/>
        <end position="412"/>
    </location>
</feature>
<dbReference type="Pfam" id="PF03435">
    <property type="entry name" value="Sacchrp_dh_NADP"/>
    <property type="match status" value="1"/>
</dbReference>
<reference evidence="3 4" key="1">
    <citation type="submission" date="2017-08" db="EMBL/GenBank/DDBJ databases">
        <authorList>
            <person name="de Groot N.N."/>
        </authorList>
    </citation>
    <scope>NUCLEOTIDE SEQUENCE [LARGE SCALE GENOMIC DNA]</scope>
    <source>
        <strain evidence="3 4">HM2</strain>
    </source>
</reference>
<name>A0A380RUX6_FIBSU</name>
<dbReference type="PANTHER" id="PTHR43796:SF2">
    <property type="entry name" value="CARBOXYNORSPERMIDINE SYNTHASE"/>
    <property type="match status" value="1"/>
</dbReference>
<dbReference type="Proteomes" id="UP000255423">
    <property type="component" value="Unassembled WGS sequence"/>
</dbReference>
<dbReference type="RefSeq" id="WP_072826787.1">
    <property type="nucleotide sequence ID" value="NZ_CACZHM010000003.1"/>
</dbReference>
<accession>A0A380RUX6</accession>
<dbReference type="AlphaFoldDB" id="A0A380RUX6"/>
<evidence type="ECO:0000259" key="2">
    <source>
        <dbReference type="Pfam" id="PF16653"/>
    </source>
</evidence>
<evidence type="ECO:0000313" key="4">
    <source>
        <dbReference type="Proteomes" id="UP000255423"/>
    </source>
</evidence>
<dbReference type="Gene3D" id="3.40.50.720">
    <property type="entry name" value="NAD(P)-binding Rossmann-like Domain"/>
    <property type="match status" value="1"/>
</dbReference>
<proteinExistence type="predicted"/>
<dbReference type="InterPro" id="IPR005097">
    <property type="entry name" value="Sacchrp_dh_NADP-bd"/>
</dbReference>
<organism evidence="3 4">
    <name type="scientific">Fibrobacter succinogenes</name>
    <name type="common">Bacteroides succinogenes</name>
    <dbReference type="NCBI Taxonomy" id="833"/>
    <lineage>
        <taxon>Bacteria</taxon>
        <taxon>Pseudomonadati</taxon>
        <taxon>Fibrobacterota</taxon>
        <taxon>Fibrobacteria</taxon>
        <taxon>Fibrobacterales</taxon>
        <taxon>Fibrobacteraceae</taxon>
        <taxon>Fibrobacter</taxon>
    </lineage>
</organism>
<dbReference type="Gene3D" id="3.30.360.10">
    <property type="entry name" value="Dihydrodipicolinate Reductase, domain 2"/>
    <property type="match status" value="1"/>
</dbReference>
<feature type="domain" description="Saccharopine dehydrogenase NADP binding" evidence="1">
    <location>
        <begin position="5"/>
        <end position="156"/>
    </location>
</feature>
<dbReference type="EMBL" id="UHJL01000001">
    <property type="protein sequence ID" value="SUQ18807.1"/>
    <property type="molecule type" value="Genomic_DNA"/>
</dbReference>
<dbReference type="SUPFAM" id="SSF51735">
    <property type="entry name" value="NAD(P)-binding Rossmann-fold domains"/>
    <property type="match status" value="1"/>
</dbReference>
<protein>
    <submittedName>
        <fullName evidence="3">Carboxynorspermidine dehydrogenase</fullName>
    </submittedName>
</protein>
<dbReference type="InterPro" id="IPR036291">
    <property type="entry name" value="NAD(P)-bd_dom_sf"/>
</dbReference>
<dbReference type="PANTHER" id="PTHR43796">
    <property type="entry name" value="CARBOXYNORSPERMIDINE SYNTHASE"/>
    <property type="match status" value="1"/>
</dbReference>
<dbReference type="InterPro" id="IPR032095">
    <property type="entry name" value="Sacchrp_dh-like_C"/>
</dbReference>
<sequence length="424" mass="47748">MARALIIGCGAVATVAIKKCCTCSEVFSEICIASRHRENCEKLAQELRPNTKTVITTAAVDADKAENVSALIREYKPDLVMNIALPYQDLAIMDACLECGVNYMDTANYEPENIDDPEWRKVYDKRCKEKGFSAYFDYSWQWAYKEKFEKAGLTALLGSGFDPGVSQAYCAYALKHQFDTIEEIDILDCNGGDHGYKFATNFNPEINLREVSAPGSYWDTDENGKGHWVEIPAMSIKREYNFAQVGKKDMYLLHHEEIESLAQNIPGIKRIRFFMTFGQSYLDHMRCLEDVGMLSTQPIKFQGQDIVPIQFLKALLPDPASLGPRTVGKTNIGCIFKGTKDGKPKTYYLYNVCDHQECYKELGSQAIAYTTGVPAMCGAMMVLTGKWNKPGVHTVEEFDPDPFMEALTKYGLPWNEDFNPVLVD</sequence>
<evidence type="ECO:0000313" key="3">
    <source>
        <dbReference type="EMBL" id="SUQ18807.1"/>
    </source>
</evidence>
<gene>
    <name evidence="3" type="ORF">SAMN05661053_0027</name>
</gene>